<name>A0A9N9B4P5_9GLOM</name>
<dbReference type="Gene3D" id="1.10.260.40">
    <property type="entry name" value="lambda repressor-like DNA-binding domains"/>
    <property type="match status" value="1"/>
</dbReference>
<evidence type="ECO:0000313" key="2">
    <source>
        <dbReference type="EMBL" id="CAG8555400.1"/>
    </source>
</evidence>
<accession>A0A9N9B4P5</accession>
<comment type="caution">
    <text evidence="2">The sequence shown here is derived from an EMBL/GenBank/DDBJ whole genome shotgun (WGS) entry which is preliminary data.</text>
</comment>
<sequence length="343" mass="39503">MIKKLSGQYSDIFSEVKEQYPSIISDKLYSSLKEETKSVEDFVKAEENYQKSPSDNGNDNSGNGTNNNGNSNSNDNSNGSNGGGNMPFSSNNSELEEKIKDLQSQLSTVKKELKKKQQQNPNSIDSQQEERKKDELERELERLKREKEGNRQKPGNQNPQNKKDSFPYGLVIEAKESKVSSFKIKHMTKNQKGKSFKEYLQEIEDPKNNSEVNYALPENPTPLQVAKFEICQEILGYKLDNDLTREQVAERIGISKAETEDILFCHIEEFTLDRLVEYASKLLDPIQYFSKEDNEWQWTYELKIIFNKNHIIAITITEHYQKQPGREGITNELILELLEELNG</sequence>
<protein>
    <submittedName>
        <fullName evidence="2">10485_t:CDS:1</fullName>
    </submittedName>
</protein>
<organism evidence="2 3">
    <name type="scientific">Paraglomus brasilianum</name>
    <dbReference type="NCBI Taxonomy" id="144538"/>
    <lineage>
        <taxon>Eukaryota</taxon>
        <taxon>Fungi</taxon>
        <taxon>Fungi incertae sedis</taxon>
        <taxon>Mucoromycota</taxon>
        <taxon>Glomeromycotina</taxon>
        <taxon>Glomeromycetes</taxon>
        <taxon>Paraglomerales</taxon>
        <taxon>Paraglomeraceae</taxon>
        <taxon>Paraglomus</taxon>
    </lineage>
</organism>
<dbReference type="EMBL" id="CAJVPI010000608">
    <property type="protein sequence ID" value="CAG8555400.1"/>
    <property type="molecule type" value="Genomic_DNA"/>
</dbReference>
<feature type="compositionally biased region" description="Basic and acidic residues" evidence="1">
    <location>
        <begin position="128"/>
        <end position="151"/>
    </location>
</feature>
<feature type="region of interest" description="Disordered" evidence="1">
    <location>
        <begin position="41"/>
        <end position="166"/>
    </location>
</feature>
<evidence type="ECO:0000256" key="1">
    <source>
        <dbReference type="SAM" id="MobiDB-lite"/>
    </source>
</evidence>
<dbReference type="GO" id="GO:0003677">
    <property type="term" value="F:DNA binding"/>
    <property type="evidence" value="ECO:0007669"/>
    <property type="project" value="InterPro"/>
</dbReference>
<feature type="compositionally biased region" description="Low complexity" evidence="1">
    <location>
        <begin position="52"/>
        <end position="79"/>
    </location>
</feature>
<dbReference type="OrthoDB" id="2349460at2759"/>
<dbReference type="Proteomes" id="UP000789739">
    <property type="component" value="Unassembled WGS sequence"/>
</dbReference>
<dbReference type="AlphaFoldDB" id="A0A9N9B4P5"/>
<keyword evidence="3" id="KW-1185">Reference proteome</keyword>
<proteinExistence type="predicted"/>
<reference evidence="2" key="1">
    <citation type="submission" date="2021-06" db="EMBL/GenBank/DDBJ databases">
        <authorList>
            <person name="Kallberg Y."/>
            <person name="Tangrot J."/>
            <person name="Rosling A."/>
        </authorList>
    </citation>
    <scope>NUCLEOTIDE SEQUENCE</scope>
    <source>
        <strain evidence="2">BR232B</strain>
    </source>
</reference>
<evidence type="ECO:0000313" key="3">
    <source>
        <dbReference type="Proteomes" id="UP000789739"/>
    </source>
</evidence>
<dbReference type="InterPro" id="IPR010982">
    <property type="entry name" value="Lambda_DNA-bd_dom_sf"/>
</dbReference>
<gene>
    <name evidence="2" type="ORF">PBRASI_LOCUS5309</name>
</gene>